<dbReference type="EMBL" id="JOJP01000001">
    <property type="protein sequence ID" value="KEI71937.1"/>
    <property type="molecule type" value="Genomic_DNA"/>
</dbReference>
<dbReference type="InterPro" id="IPR000086">
    <property type="entry name" value="NUDIX_hydrolase_dom"/>
</dbReference>
<dbReference type="PROSITE" id="PS51462">
    <property type="entry name" value="NUDIX"/>
    <property type="match status" value="1"/>
</dbReference>
<reference evidence="8 9" key="1">
    <citation type="submission" date="2014-06" db="EMBL/GenBank/DDBJ databases">
        <title>Whole Genome Sequences of Three Symbiotic Endozoicomonas Bacteria.</title>
        <authorList>
            <person name="Neave M.J."/>
            <person name="Apprill A."/>
            <person name="Voolstra C.R."/>
        </authorList>
    </citation>
    <scope>NUCLEOTIDE SEQUENCE [LARGE SCALE GENOMIC DNA]</scope>
    <source>
        <strain evidence="8 9">DSM 22380</strain>
    </source>
</reference>
<evidence type="ECO:0000256" key="4">
    <source>
        <dbReference type="ARBA" id="ARBA00022801"/>
    </source>
</evidence>
<organism evidence="8 9">
    <name type="scientific">Endozoicomonas elysicola</name>
    <dbReference type="NCBI Taxonomy" id="305900"/>
    <lineage>
        <taxon>Bacteria</taxon>
        <taxon>Pseudomonadati</taxon>
        <taxon>Pseudomonadota</taxon>
        <taxon>Gammaproteobacteria</taxon>
        <taxon>Oceanospirillales</taxon>
        <taxon>Endozoicomonadaceae</taxon>
        <taxon>Endozoicomonas</taxon>
    </lineage>
</organism>
<sequence length="175" mass="19928">MPGQQEVEASVESVLVVDDHNFVLGAVPRGKMREETLCHRATYIFVFNSKGQLYVQERTLSKDIYPGYFDPATGGVVTEGESYDQAAERELAEELGIEDVPITSHFHFFFQNDDCQVWGRVYSCYYDGPLTLQEEEVANVVLESPEEVLSNRNHRNYTPDSLVALERLVHCLKTF</sequence>
<feature type="binding site" evidence="6">
    <location>
        <position position="90"/>
    </location>
    <ligand>
        <name>Mg(2+)</name>
        <dbReference type="ChEBI" id="CHEBI:18420"/>
    </ligand>
</feature>
<gene>
    <name evidence="8" type="ORF">GV64_15430</name>
</gene>
<dbReference type="InterPro" id="IPR015797">
    <property type="entry name" value="NUDIX_hydrolase-like_dom_sf"/>
</dbReference>
<evidence type="ECO:0000256" key="3">
    <source>
        <dbReference type="ARBA" id="ARBA00022723"/>
    </source>
</evidence>
<dbReference type="Pfam" id="PF00293">
    <property type="entry name" value="NUDIX"/>
    <property type="match status" value="1"/>
</dbReference>
<dbReference type="GO" id="GO:0016817">
    <property type="term" value="F:hydrolase activity, acting on acid anhydrides"/>
    <property type="evidence" value="ECO:0007669"/>
    <property type="project" value="InterPro"/>
</dbReference>
<name>A0A081KCR1_9GAMM</name>
<dbReference type="PIRSF" id="PIRSF017340">
    <property type="entry name" value="Nudix_hydro"/>
    <property type="match status" value="1"/>
</dbReference>
<evidence type="ECO:0000256" key="6">
    <source>
        <dbReference type="PIRSR" id="PIRSR017340-1"/>
    </source>
</evidence>
<dbReference type="InterPro" id="IPR024195">
    <property type="entry name" value="NUDIX_hydrolase_YfcD_pred"/>
</dbReference>
<dbReference type="AlphaFoldDB" id="A0A081KCR1"/>
<feature type="domain" description="Nudix hydrolase" evidence="7">
    <location>
        <begin position="37"/>
        <end position="166"/>
    </location>
</feature>
<comment type="similarity">
    <text evidence="2">Belongs to the Nudix hydrolase family.</text>
</comment>
<keyword evidence="9" id="KW-1185">Reference proteome</keyword>
<dbReference type="PROSITE" id="PS00893">
    <property type="entry name" value="NUDIX_BOX"/>
    <property type="match status" value="1"/>
</dbReference>
<dbReference type="InterPro" id="IPR020084">
    <property type="entry name" value="NUDIX_hydrolase_CS"/>
</dbReference>
<keyword evidence="4" id="KW-0378">Hydrolase</keyword>
<dbReference type="STRING" id="305900.GV64_15430"/>
<dbReference type="SUPFAM" id="SSF55811">
    <property type="entry name" value="Nudix"/>
    <property type="match status" value="1"/>
</dbReference>
<comment type="caution">
    <text evidence="8">The sequence shown here is derived from an EMBL/GenBank/DDBJ whole genome shotgun (WGS) entry which is preliminary data.</text>
</comment>
<evidence type="ECO:0000256" key="5">
    <source>
        <dbReference type="ARBA" id="ARBA00022842"/>
    </source>
</evidence>
<keyword evidence="5 6" id="KW-0460">Magnesium</keyword>
<dbReference type="Gene3D" id="3.90.79.10">
    <property type="entry name" value="Nucleoside Triphosphate Pyrophosphohydrolase"/>
    <property type="match status" value="1"/>
</dbReference>
<evidence type="ECO:0000256" key="2">
    <source>
        <dbReference type="ARBA" id="ARBA00005582"/>
    </source>
</evidence>
<dbReference type="PANTHER" id="PTHR10885:SF0">
    <property type="entry name" value="ISOPENTENYL-DIPHOSPHATE DELTA-ISOMERASE"/>
    <property type="match status" value="1"/>
</dbReference>
<proteinExistence type="inferred from homology"/>
<dbReference type="Proteomes" id="UP000027997">
    <property type="component" value="Unassembled WGS sequence"/>
</dbReference>
<dbReference type="RefSeq" id="WP_020584526.1">
    <property type="nucleotide sequence ID" value="NZ_JOJP01000001.1"/>
</dbReference>
<dbReference type="GO" id="GO:0046872">
    <property type="term" value="F:metal ion binding"/>
    <property type="evidence" value="ECO:0007669"/>
    <property type="project" value="UniProtKB-KW"/>
</dbReference>
<protein>
    <recommendedName>
        <fullName evidence="7">Nudix hydrolase domain-containing protein</fullName>
    </recommendedName>
</protein>
<keyword evidence="3 6" id="KW-0479">Metal-binding</keyword>
<evidence type="ECO:0000256" key="1">
    <source>
        <dbReference type="ARBA" id="ARBA00001946"/>
    </source>
</evidence>
<comment type="cofactor">
    <cofactor evidence="1">
        <name>Mg(2+)</name>
        <dbReference type="ChEBI" id="CHEBI:18420"/>
    </cofactor>
</comment>
<dbReference type="CDD" id="cd04697">
    <property type="entry name" value="NUDIX_Hydrolase"/>
    <property type="match status" value="1"/>
</dbReference>
<dbReference type="eggNOG" id="COG1443">
    <property type="taxonomic scope" value="Bacteria"/>
</dbReference>
<dbReference type="PANTHER" id="PTHR10885">
    <property type="entry name" value="ISOPENTENYL-DIPHOSPHATE DELTA-ISOMERASE"/>
    <property type="match status" value="1"/>
</dbReference>
<evidence type="ECO:0000313" key="8">
    <source>
        <dbReference type="EMBL" id="KEI71937.1"/>
    </source>
</evidence>
<accession>A0A081KCR1</accession>
<evidence type="ECO:0000313" key="9">
    <source>
        <dbReference type="Proteomes" id="UP000027997"/>
    </source>
</evidence>
<feature type="binding site" evidence="6">
    <location>
        <position position="94"/>
    </location>
    <ligand>
        <name>Mg(2+)</name>
        <dbReference type="ChEBI" id="CHEBI:18420"/>
    </ligand>
</feature>
<evidence type="ECO:0000259" key="7">
    <source>
        <dbReference type="PROSITE" id="PS51462"/>
    </source>
</evidence>
<dbReference type="NCBIfam" id="NF011922">
    <property type="entry name" value="PRK15393.1"/>
    <property type="match status" value="1"/>
</dbReference>